<keyword evidence="1" id="KW-0560">Oxidoreductase</keyword>
<protein>
    <recommendedName>
        <fullName evidence="6">2-oxoglutarate ferredoxin oxidoreductase subunit alpha</fullName>
    </recommendedName>
</protein>
<name>A0ABZ1BUM8_9FIRM</name>
<dbReference type="Gene3D" id="3.40.50.920">
    <property type="match status" value="1"/>
</dbReference>
<dbReference type="RefSeq" id="WP_324715745.1">
    <property type="nucleotide sequence ID" value="NZ_CP141615.1"/>
</dbReference>
<dbReference type="EMBL" id="CP141615">
    <property type="protein sequence ID" value="WRP16472.1"/>
    <property type="molecule type" value="Genomic_DNA"/>
</dbReference>
<dbReference type="Proteomes" id="UP001332192">
    <property type="component" value="Chromosome"/>
</dbReference>
<dbReference type="PANTHER" id="PTHR32154:SF14">
    <property type="entry name" value="2-OXOGLUTARATE SYNTHASE SUBUNIT KORA"/>
    <property type="match status" value="1"/>
</dbReference>
<evidence type="ECO:0000259" key="2">
    <source>
        <dbReference type="Pfam" id="PF01855"/>
    </source>
</evidence>
<dbReference type="CDD" id="cd07034">
    <property type="entry name" value="TPP_PYR_PFOR_IOR-alpha_like"/>
    <property type="match status" value="1"/>
</dbReference>
<dbReference type="InterPro" id="IPR009014">
    <property type="entry name" value="Transketo_C/PFOR_II"/>
</dbReference>
<dbReference type="Pfam" id="PF01855">
    <property type="entry name" value="POR_N"/>
    <property type="match status" value="1"/>
</dbReference>
<dbReference type="InterPro" id="IPR033412">
    <property type="entry name" value="PFOR_II"/>
</dbReference>
<dbReference type="PANTHER" id="PTHR32154">
    <property type="entry name" value="PYRUVATE-FLAVODOXIN OXIDOREDUCTASE-RELATED"/>
    <property type="match status" value="1"/>
</dbReference>
<dbReference type="SUPFAM" id="SSF52922">
    <property type="entry name" value="TK C-terminal domain-like"/>
    <property type="match status" value="1"/>
</dbReference>
<reference evidence="4 5" key="1">
    <citation type="journal article" date="2024" name="Front. Microbiol.">
        <title>Novel thermophilic genera Geochorda gen. nov. and Carboxydochorda gen. nov. from the deep terrestrial subsurface reveal the ecophysiological diversity in the class Limnochordia.</title>
        <authorList>
            <person name="Karnachuk O.V."/>
            <person name="Lukina A.P."/>
            <person name="Avakyan M.R."/>
            <person name="Kadnikov V.V."/>
            <person name="Begmatov S."/>
            <person name="Beletsky A.V."/>
            <person name="Vlasova K.G."/>
            <person name="Novikov A.A."/>
            <person name="Shcherbakova V.A."/>
            <person name="Mardanov A.V."/>
            <person name="Ravin N.V."/>
        </authorList>
    </citation>
    <scope>NUCLEOTIDE SEQUENCE [LARGE SCALE GENOMIC DNA]</scope>
    <source>
        <strain evidence="4 5">L945</strain>
    </source>
</reference>
<accession>A0ABZ1BUM8</accession>
<proteinExistence type="predicted"/>
<feature type="domain" description="Pyruvate flavodoxin/ferredoxin oxidoreductase pyrimidine binding" evidence="2">
    <location>
        <begin position="15"/>
        <end position="240"/>
    </location>
</feature>
<gene>
    <name evidence="4" type="ORF">U7230_10230</name>
</gene>
<organism evidence="4 5">
    <name type="scientific">Carboxydichorda subterranea</name>
    <dbReference type="NCBI Taxonomy" id="3109565"/>
    <lineage>
        <taxon>Bacteria</taxon>
        <taxon>Bacillati</taxon>
        <taxon>Bacillota</taxon>
        <taxon>Limnochordia</taxon>
        <taxon>Limnochordales</taxon>
        <taxon>Geochordaceae</taxon>
        <taxon>Carboxydichorda</taxon>
    </lineage>
</organism>
<dbReference type="InterPro" id="IPR050722">
    <property type="entry name" value="Pyruvate:ferred/Flavod_OxRd"/>
</dbReference>
<evidence type="ECO:0008006" key="6">
    <source>
        <dbReference type="Google" id="ProtNLM"/>
    </source>
</evidence>
<evidence type="ECO:0000256" key="1">
    <source>
        <dbReference type="ARBA" id="ARBA00023002"/>
    </source>
</evidence>
<dbReference type="InterPro" id="IPR029061">
    <property type="entry name" value="THDP-binding"/>
</dbReference>
<dbReference type="Gene3D" id="3.40.50.970">
    <property type="match status" value="1"/>
</dbReference>
<evidence type="ECO:0000313" key="4">
    <source>
        <dbReference type="EMBL" id="WRP16472.1"/>
    </source>
</evidence>
<dbReference type="Pfam" id="PF17147">
    <property type="entry name" value="PFOR_II"/>
    <property type="match status" value="1"/>
</dbReference>
<dbReference type="SUPFAM" id="SSF52518">
    <property type="entry name" value="Thiamin diphosphate-binding fold (THDP-binding)"/>
    <property type="match status" value="1"/>
</dbReference>
<sequence length="372" mass="39287">MRRAFITGAQAIVQGALDAGCDFFAGYPITPASPILAGMVRALPGRGGVAIQAEDEIASIGMCIGAAMAGRRAMTATSGPGISLYSENVGLAIMAEVPLVIVDVQRLGPATGGATTVAQGDLQFVRWGTSGGYPIVAFSPSDAAECYHLTMKAFAWAERLRAPVFLLADKEVVMTADTVDPDRLVPYPVEGRRLADPGKPYRPYAVEAPEDVPAFAPIGGPIVTRVNTSTHDEAGYLTKQPAKVDRLNRHLSAKIEAAAREIEDVVLDLLPGATTLIVSYGVSARSARDAVLELRRAGRAVSLAVLRSVWPLPARALSRALEGVRRVVVAELNLGQLRLEVERLAAGGREVSGVHRVDGELITPEEIARAVA</sequence>
<dbReference type="InterPro" id="IPR002880">
    <property type="entry name" value="Pyrv_Fd/Flavodoxin_OxRdtase_N"/>
</dbReference>
<evidence type="ECO:0000313" key="5">
    <source>
        <dbReference type="Proteomes" id="UP001332192"/>
    </source>
</evidence>
<keyword evidence="5" id="KW-1185">Reference proteome</keyword>
<evidence type="ECO:0000259" key="3">
    <source>
        <dbReference type="Pfam" id="PF17147"/>
    </source>
</evidence>
<feature type="domain" description="Pyruvate:ferredoxin oxidoreductase core" evidence="3">
    <location>
        <begin position="273"/>
        <end position="367"/>
    </location>
</feature>